<keyword evidence="2" id="KW-1185">Reference proteome</keyword>
<proteinExistence type="predicted"/>
<reference evidence="1" key="1">
    <citation type="journal article" date="2021" name="Microb. Physiol.">
        <title>Proteogenomic Insights into the Physiology of Marine, Sulfate-Reducing, Filamentous Desulfonema limicola and Desulfonema magnum.</title>
        <authorList>
            <person name="Schnaars V."/>
            <person name="Wohlbrand L."/>
            <person name="Scheve S."/>
            <person name="Hinrichs C."/>
            <person name="Reinhardt R."/>
            <person name="Rabus R."/>
        </authorList>
    </citation>
    <scope>NUCLEOTIDE SEQUENCE</scope>
    <source>
        <strain evidence="1">4be13</strain>
    </source>
</reference>
<dbReference type="AlphaFoldDB" id="A0A975BP67"/>
<protein>
    <submittedName>
        <fullName evidence="1">Uncharacterized protein</fullName>
    </submittedName>
</protein>
<name>A0A975BP67_9BACT</name>
<dbReference type="EMBL" id="CP061800">
    <property type="protein sequence ID" value="QTA88540.1"/>
    <property type="molecule type" value="Genomic_DNA"/>
</dbReference>
<evidence type="ECO:0000313" key="1">
    <source>
        <dbReference type="EMBL" id="QTA88540.1"/>
    </source>
</evidence>
<dbReference type="Proteomes" id="UP000663722">
    <property type="component" value="Chromosome"/>
</dbReference>
<dbReference type="RefSeq" id="WP_207683260.1">
    <property type="nucleotide sequence ID" value="NZ_CP061800.1"/>
</dbReference>
<organism evidence="1 2">
    <name type="scientific">Desulfonema magnum</name>
    <dbReference type="NCBI Taxonomy" id="45655"/>
    <lineage>
        <taxon>Bacteria</taxon>
        <taxon>Pseudomonadati</taxon>
        <taxon>Thermodesulfobacteriota</taxon>
        <taxon>Desulfobacteria</taxon>
        <taxon>Desulfobacterales</taxon>
        <taxon>Desulfococcaceae</taxon>
        <taxon>Desulfonema</taxon>
    </lineage>
</organism>
<gene>
    <name evidence="1" type="ORF">dnm_045860</name>
</gene>
<accession>A0A975BP67</accession>
<sequence>MDRDLKRLVCGVPDDESELGEALNQIGMSLSAVIDGLMAVKDSNHISFFGPFLGRSILELGCTAVLARIDPFRILMLREVQKQSDYQVGKQNKASIQWQGDILAEKVKDGLWKDKNIVKPTRALLGDYYEHIFWKNAIEKLLDNVPTGRGGEWLARIRNIGSEGFCSNIRRELRRLYSTLSKGIHHEFVISTESIFDRSTISNLIQDSFYIIASLGLAINSVSHIPFRISFEKSLDYYENFQKAEII</sequence>
<evidence type="ECO:0000313" key="2">
    <source>
        <dbReference type="Proteomes" id="UP000663722"/>
    </source>
</evidence>
<dbReference type="KEGG" id="dmm:dnm_045860"/>